<keyword evidence="4 6" id="KW-1133">Transmembrane helix</keyword>
<accession>A0A914ULT0</accession>
<evidence type="ECO:0000256" key="1">
    <source>
        <dbReference type="ARBA" id="ARBA00004141"/>
    </source>
</evidence>
<dbReference type="Pfam" id="PF00335">
    <property type="entry name" value="Tetraspanin"/>
    <property type="match status" value="1"/>
</dbReference>
<name>A0A914ULT0_9BILA</name>
<protein>
    <submittedName>
        <fullName evidence="8">Tetraspanin</fullName>
    </submittedName>
</protein>
<comment type="similarity">
    <text evidence="2">Belongs to the tetraspanin (TM4SF) family.</text>
</comment>
<keyword evidence="5 6" id="KW-0472">Membrane</keyword>
<evidence type="ECO:0000313" key="8">
    <source>
        <dbReference type="WBParaSite" id="PSAMB.scaffold11004size3667.g33788.t1"/>
    </source>
</evidence>
<feature type="transmembrane region" description="Helical" evidence="6">
    <location>
        <begin position="12"/>
        <end position="35"/>
    </location>
</feature>
<dbReference type="Proteomes" id="UP000887566">
    <property type="component" value="Unplaced"/>
</dbReference>
<proteinExistence type="inferred from homology"/>
<dbReference type="GO" id="GO:0005886">
    <property type="term" value="C:plasma membrane"/>
    <property type="evidence" value="ECO:0007669"/>
    <property type="project" value="TreeGrafter"/>
</dbReference>
<keyword evidence="7" id="KW-1185">Reference proteome</keyword>
<dbReference type="PROSITE" id="PS00421">
    <property type="entry name" value="TM4_1"/>
    <property type="match status" value="1"/>
</dbReference>
<sequence length="173" mass="18810">MVYGCGNSVIKFLVFALNLLICLGGAVILGVSLWANLDKNFSSNIGEFIEKTKLPSDYADLGKYQASLWVLVGVGALLFLVGFLGCCGAACENTLLLTLFFIIVLILAVIELGAAIFAVTNKDDFYNKIDNVLEKGYEQDKTQFVIIQDAFTCCGTPKHPEGYNCTTTQQEAQ</sequence>
<evidence type="ECO:0000256" key="4">
    <source>
        <dbReference type="ARBA" id="ARBA00022989"/>
    </source>
</evidence>
<dbReference type="PANTHER" id="PTHR19282:SF530">
    <property type="entry name" value="TETRASPANIN"/>
    <property type="match status" value="1"/>
</dbReference>
<dbReference type="InterPro" id="IPR018503">
    <property type="entry name" value="Tetraspanin_CS"/>
</dbReference>
<dbReference type="AlphaFoldDB" id="A0A914ULT0"/>
<comment type="subcellular location">
    <subcellularLocation>
        <location evidence="1">Membrane</location>
        <topology evidence="1">Multi-pass membrane protein</topology>
    </subcellularLocation>
</comment>
<dbReference type="PRINTS" id="PR00259">
    <property type="entry name" value="TMFOUR"/>
</dbReference>
<reference evidence="8" key="1">
    <citation type="submission" date="2022-11" db="UniProtKB">
        <authorList>
            <consortium name="WormBaseParasite"/>
        </authorList>
    </citation>
    <scope>IDENTIFICATION</scope>
</reference>
<keyword evidence="3 6" id="KW-0812">Transmembrane</keyword>
<evidence type="ECO:0000313" key="7">
    <source>
        <dbReference type="Proteomes" id="UP000887566"/>
    </source>
</evidence>
<dbReference type="InterPro" id="IPR018499">
    <property type="entry name" value="Tetraspanin/Peripherin"/>
</dbReference>
<feature type="transmembrane region" description="Helical" evidence="6">
    <location>
        <begin position="66"/>
        <end position="87"/>
    </location>
</feature>
<organism evidence="7 8">
    <name type="scientific">Plectus sambesii</name>
    <dbReference type="NCBI Taxonomy" id="2011161"/>
    <lineage>
        <taxon>Eukaryota</taxon>
        <taxon>Metazoa</taxon>
        <taxon>Ecdysozoa</taxon>
        <taxon>Nematoda</taxon>
        <taxon>Chromadorea</taxon>
        <taxon>Plectida</taxon>
        <taxon>Plectina</taxon>
        <taxon>Plectoidea</taxon>
        <taxon>Plectidae</taxon>
        <taxon>Plectus</taxon>
    </lineage>
</organism>
<evidence type="ECO:0000256" key="2">
    <source>
        <dbReference type="ARBA" id="ARBA00006840"/>
    </source>
</evidence>
<evidence type="ECO:0000256" key="3">
    <source>
        <dbReference type="ARBA" id="ARBA00022692"/>
    </source>
</evidence>
<feature type="transmembrane region" description="Helical" evidence="6">
    <location>
        <begin position="94"/>
        <end position="119"/>
    </location>
</feature>
<evidence type="ECO:0000256" key="6">
    <source>
        <dbReference type="SAM" id="Phobius"/>
    </source>
</evidence>
<dbReference type="PANTHER" id="PTHR19282">
    <property type="entry name" value="TETRASPANIN"/>
    <property type="match status" value="1"/>
</dbReference>
<evidence type="ECO:0000256" key="5">
    <source>
        <dbReference type="ARBA" id="ARBA00023136"/>
    </source>
</evidence>
<dbReference type="WBParaSite" id="PSAMB.scaffold11004size3667.g33788.t1">
    <property type="protein sequence ID" value="PSAMB.scaffold11004size3667.g33788.t1"/>
    <property type="gene ID" value="PSAMB.scaffold11004size3667.g33788"/>
</dbReference>